<dbReference type="Proteomes" id="UP000095286">
    <property type="component" value="Unplaced"/>
</dbReference>
<reference evidence="2" key="1">
    <citation type="submission" date="2016-11" db="UniProtKB">
        <authorList>
            <consortium name="WormBaseParasite"/>
        </authorList>
    </citation>
    <scope>IDENTIFICATION</scope>
    <source>
        <strain evidence="2">KR3021</strain>
    </source>
</reference>
<sequence length="324" mass="37157">MSRYNLFMEDNCQDRDDKTIYVRNLDIRVTKNLLWELFSQIGVVQDVFMPVVAADAKENPFALVRFKTLHTPIYACEMMDGVELFGRAISINPKGKCMHTELYTNLRKSGSLAYQIELDKRRDQARLHSRKAHYNSQDSVHDNSGKRYPQQQGSQSYGYHQLGNSSGHGGSWQNMNDSRGSRGDLNSSYSSQRYSQTNIYEGQQPHRASNNHFQNQYDSSQNHSYTGSNNWDQSQANNSSDRVNTNRGNSYNRNHQRTNYDDERVDMSQSWSGNRNQQAKNGYNRGGYNSGRGNEEAPNGRPNLKRNTSSGYVPNDGSQKRPKY</sequence>
<proteinExistence type="predicted"/>
<organism evidence="1 2">
    <name type="scientific">Rhabditophanes sp. KR3021</name>
    <dbReference type="NCBI Taxonomy" id="114890"/>
    <lineage>
        <taxon>Eukaryota</taxon>
        <taxon>Metazoa</taxon>
        <taxon>Ecdysozoa</taxon>
        <taxon>Nematoda</taxon>
        <taxon>Chromadorea</taxon>
        <taxon>Rhabditida</taxon>
        <taxon>Tylenchina</taxon>
        <taxon>Panagrolaimomorpha</taxon>
        <taxon>Strongyloidoidea</taxon>
        <taxon>Alloionematidae</taxon>
        <taxon>Rhabditophanes</taxon>
    </lineage>
</organism>
<protein>
    <submittedName>
        <fullName evidence="2">RRM domain-containing protein</fullName>
    </submittedName>
</protein>
<name>A0AC35TKI3_9BILA</name>
<evidence type="ECO:0000313" key="1">
    <source>
        <dbReference type="Proteomes" id="UP000095286"/>
    </source>
</evidence>
<accession>A0AC35TKI3</accession>
<dbReference type="WBParaSite" id="RSKR_0000154200.1">
    <property type="protein sequence ID" value="RSKR_0000154200.1"/>
    <property type="gene ID" value="RSKR_0000154200"/>
</dbReference>
<evidence type="ECO:0000313" key="2">
    <source>
        <dbReference type="WBParaSite" id="RSKR_0000154200.1"/>
    </source>
</evidence>